<organism evidence="1 2">
    <name type="scientific">Lederbergia galactosidilytica</name>
    <dbReference type="NCBI Taxonomy" id="217031"/>
    <lineage>
        <taxon>Bacteria</taxon>
        <taxon>Bacillati</taxon>
        <taxon>Bacillota</taxon>
        <taxon>Bacilli</taxon>
        <taxon>Bacillales</taxon>
        <taxon>Bacillaceae</taxon>
        <taxon>Lederbergia</taxon>
    </lineage>
</organism>
<proteinExistence type="predicted"/>
<evidence type="ECO:0000313" key="1">
    <source>
        <dbReference type="EMBL" id="KRG09802.1"/>
    </source>
</evidence>
<comment type="caution">
    <text evidence="1">The sequence shown here is derived from an EMBL/GenBank/DDBJ whole genome shotgun (WGS) entry which is preliminary data.</text>
</comment>
<evidence type="ECO:0008006" key="3">
    <source>
        <dbReference type="Google" id="ProtNLM"/>
    </source>
</evidence>
<reference evidence="1 2" key="1">
    <citation type="submission" date="2015-06" db="EMBL/GenBank/DDBJ databases">
        <title>Genome sequencing project of Bacillus galactosidilyticus PL133.</title>
        <authorList>
            <person name="Gaiero J."/>
            <person name="Nicol R."/>
            <person name="Habash M."/>
        </authorList>
    </citation>
    <scope>NUCLEOTIDE SEQUENCE [LARGE SCALE GENOMIC DNA]</scope>
    <source>
        <strain evidence="1 2">PL133</strain>
    </source>
</reference>
<accession>A0A0Q9XWM3</accession>
<gene>
    <name evidence="1" type="ORF">ACA29_22085</name>
</gene>
<dbReference type="PATRIC" id="fig|217031.4.peg.7509"/>
<sequence length="124" mass="13969">MWRLILLAMIPGLITGCGQKIPEPESFTVEASELGEKSAIQVQHFVDGKHVKVECYVPEVSFNEADENSAKINVYIDGEFYDHYDTAAFIIKNLESGSHKMKVEIVGLNNQTRHLSKTFEVKII</sequence>
<dbReference type="AlphaFoldDB" id="A0A0Q9XWM3"/>
<dbReference type="PROSITE" id="PS51257">
    <property type="entry name" value="PROKAR_LIPOPROTEIN"/>
    <property type="match status" value="1"/>
</dbReference>
<name>A0A0Q9XWM3_9BACI</name>
<evidence type="ECO:0000313" key="2">
    <source>
        <dbReference type="Proteomes" id="UP000053881"/>
    </source>
</evidence>
<dbReference type="EMBL" id="LGPB01000137">
    <property type="protein sequence ID" value="KRG09802.1"/>
    <property type="molecule type" value="Genomic_DNA"/>
</dbReference>
<dbReference type="Proteomes" id="UP000053881">
    <property type="component" value="Unassembled WGS sequence"/>
</dbReference>
<protein>
    <recommendedName>
        <fullName evidence="3">Lipoprotein</fullName>
    </recommendedName>
</protein>